<dbReference type="Gene3D" id="1.10.150.50">
    <property type="entry name" value="Transcription Factor, Ets-1"/>
    <property type="match status" value="1"/>
</dbReference>
<feature type="compositionally biased region" description="Polar residues" evidence="7">
    <location>
        <begin position="196"/>
        <end position="208"/>
    </location>
</feature>
<keyword evidence="5" id="KW-0597">Phosphoprotein</keyword>
<dbReference type="InterPro" id="IPR013761">
    <property type="entry name" value="SAM/pointed_sf"/>
</dbReference>
<dbReference type="InterPro" id="IPR033928">
    <property type="entry name" value="EPS8_PTB"/>
</dbReference>
<comment type="caution">
    <text evidence="9">The sequence shown here is derived from an EMBL/GenBank/DDBJ whole genome shotgun (WGS) entry which is preliminary data.</text>
</comment>
<gene>
    <name evidence="9" type="ORF">JD844_001504</name>
</gene>
<dbReference type="SUPFAM" id="SSF50729">
    <property type="entry name" value="PH domain-like"/>
    <property type="match status" value="1"/>
</dbReference>
<dbReference type="InterPro" id="IPR036028">
    <property type="entry name" value="SH3-like_dom_sf"/>
</dbReference>
<dbReference type="Proteomes" id="UP000826234">
    <property type="component" value="Unassembled WGS sequence"/>
</dbReference>
<dbReference type="SUPFAM" id="SSF50044">
    <property type="entry name" value="SH3-domain"/>
    <property type="match status" value="1"/>
</dbReference>
<comment type="subcellular location">
    <subcellularLocation>
        <location evidence="1">Cytoplasm</location>
    </subcellularLocation>
</comment>
<feature type="region of interest" description="Disordered" evidence="7">
    <location>
        <begin position="195"/>
        <end position="219"/>
    </location>
</feature>
<dbReference type="Gene3D" id="2.30.30.40">
    <property type="entry name" value="SH3 Domains"/>
    <property type="match status" value="1"/>
</dbReference>
<reference evidence="9 10" key="1">
    <citation type="journal article" date="2022" name="Gigascience">
        <title>A chromosome-level genome assembly and annotation of the desert horned lizard, Phrynosoma platyrhinos, provides insight into chromosomal rearrangements among reptiles.</title>
        <authorList>
            <person name="Koochekian N."/>
            <person name="Ascanio A."/>
            <person name="Farleigh K."/>
            <person name="Card D.C."/>
            <person name="Schield D.R."/>
            <person name="Castoe T.A."/>
            <person name="Jezkova T."/>
        </authorList>
    </citation>
    <scope>NUCLEOTIDE SEQUENCE [LARGE SCALE GENOMIC DNA]</scope>
    <source>
        <strain evidence="9">NK-2021</strain>
    </source>
</reference>
<keyword evidence="3 6" id="KW-0728">SH3 domain</keyword>
<evidence type="ECO:0000259" key="8">
    <source>
        <dbReference type="PROSITE" id="PS50002"/>
    </source>
</evidence>
<dbReference type="SMART" id="SM00326">
    <property type="entry name" value="SH3"/>
    <property type="match status" value="1"/>
</dbReference>
<dbReference type="CDD" id="cd09540">
    <property type="entry name" value="SAM_EPS8-like"/>
    <property type="match status" value="1"/>
</dbReference>
<feature type="region of interest" description="Disordered" evidence="7">
    <location>
        <begin position="513"/>
        <end position="550"/>
    </location>
</feature>
<dbReference type="Gene3D" id="2.30.29.30">
    <property type="entry name" value="Pleckstrin-homology domain (PH domain)/Phosphotyrosine-binding domain (PTB)"/>
    <property type="match status" value="1"/>
</dbReference>
<dbReference type="EMBL" id="JAIPUX010000521">
    <property type="protein sequence ID" value="KAH0626495.1"/>
    <property type="molecule type" value="Genomic_DNA"/>
</dbReference>
<evidence type="ECO:0000256" key="1">
    <source>
        <dbReference type="ARBA" id="ARBA00004496"/>
    </source>
</evidence>
<comment type="similarity">
    <text evidence="2">Belongs to the EPS8 family.</text>
</comment>
<protein>
    <recommendedName>
        <fullName evidence="8">SH3 domain-containing protein</fullName>
    </recommendedName>
</protein>
<sequence>MNCGSLCITVLQDIRLADLSVLSLSLVGDVLKPSAKAIYEQRKKYSNIIMADVSQYAVNHLVTFSIGEEDDLASVEDATRKLSIMDAQGKIWVQEMLLQVNGSAIKLFDIDSKEELENYGLAAVARCEAVRPESRSQPLLLLVCQESSQLKPDVHFFECNHIGAELIRQDINSALLDFKSGGNTQRKEALRATQKWIGSQTQKTQDTLPQPPRQVPSRTKVITPEQKENDLLAGKTDPALIRAEKDVELLNRVFDDVEAFVGKLQKSAEAFRVLDQRKRSARGQGLLTIRARPPSQEEFEDTLAKIKYSFSLLARLKSNITNPTSEELIHFLFNPLKMIVESSGGPAFASEVRSPMLTLEAVTLMRSCLGEREAELWHSLGDNWIRPRLDFPRDYAAPYTPTFQSGWEPPRLDQSGQPWEDPVEMQHRHEERRAQQSAAKIAANGHRHLDSKVVICTHNFTARNSNELSVLQGDILEVLEDSKKWWKVQNRYGQVGYVPYNILSSLLTEEESNGQNHKRAAQINGISPVISKKTPPQPPPKTKGLHSNGRNWASTERLSMDLSERERFNTVNEELALRLANGSTGRKNLHIQRAPDTSVPLGYDSDAAQVRSWLEAKGFNPLTVNAFGVLSGAQLFSLQKDEFRAVSPEEGARVYSQVTVQRALLEDSGKISELEAVMEKQKRKLEGLTG</sequence>
<dbReference type="PANTHER" id="PTHR12287:SF19">
    <property type="entry name" value="EPIDERMAL GROWTH FACTOR RECEPTOR KINASE SUBSTRATE 8-LIKE PROTEIN 1"/>
    <property type="match status" value="1"/>
</dbReference>
<proteinExistence type="inferred from homology"/>
<dbReference type="InterPro" id="IPR035462">
    <property type="entry name" value="Eps8_SH3"/>
</dbReference>
<evidence type="ECO:0000313" key="10">
    <source>
        <dbReference type="Proteomes" id="UP000826234"/>
    </source>
</evidence>
<evidence type="ECO:0000256" key="3">
    <source>
        <dbReference type="ARBA" id="ARBA00022443"/>
    </source>
</evidence>
<keyword evidence="4" id="KW-0963">Cytoplasm</keyword>
<evidence type="ECO:0000313" key="9">
    <source>
        <dbReference type="EMBL" id="KAH0626495.1"/>
    </source>
</evidence>
<dbReference type="PROSITE" id="PS50002">
    <property type="entry name" value="SH3"/>
    <property type="match status" value="1"/>
</dbReference>
<dbReference type="Pfam" id="PF08416">
    <property type="entry name" value="PTB"/>
    <property type="match status" value="1"/>
</dbReference>
<dbReference type="PANTHER" id="PTHR12287">
    <property type="entry name" value="EPIDERMAL GROWTH FACTOR RECEPTOR KINASE SUBSTRATE EPS8-RELATED PROTEIN"/>
    <property type="match status" value="1"/>
</dbReference>
<evidence type="ECO:0000256" key="4">
    <source>
        <dbReference type="ARBA" id="ARBA00022490"/>
    </source>
</evidence>
<dbReference type="SMART" id="SM00462">
    <property type="entry name" value="PTB"/>
    <property type="match status" value="1"/>
</dbReference>
<name>A0ABQ7TAQ1_PHRPL</name>
<evidence type="ECO:0000256" key="2">
    <source>
        <dbReference type="ARBA" id="ARBA00006197"/>
    </source>
</evidence>
<dbReference type="InterPro" id="IPR001452">
    <property type="entry name" value="SH3_domain"/>
</dbReference>
<feature type="domain" description="SH3" evidence="8">
    <location>
        <begin position="449"/>
        <end position="508"/>
    </location>
</feature>
<dbReference type="CDD" id="cd11764">
    <property type="entry name" value="SH3_Eps8"/>
    <property type="match status" value="1"/>
</dbReference>
<dbReference type="SUPFAM" id="SSF47769">
    <property type="entry name" value="SAM/Pointed domain"/>
    <property type="match status" value="1"/>
</dbReference>
<keyword evidence="10" id="KW-1185">Reference proteome</keyword>
<evidence type="ECO:0000256" key="6">
    <source>
        <dbReference type="PROSITE-ProRule" id="PRU00192"/>
    </source>
</evidence>
<dbReference type="InterPro" id="IPR039801">
    <property type="entry name" value="EPS8-like"/>
</dbReference>
<organism evidence="9 10">
    <name type="scientific">Phrynosoma platyrhinos</name>
    <name type="common">Desert horned lizard</name>
    <dbReference type="NCBI Taxonomy" id="52577"/>
    <lineage>
        <taxon>Eukaryota</taxon>
        <taxon>Metazoa</taxon>
        <taxon>Chordata</taxon>
        <taxon>Craniata</taxon>
        <taxon>Vertebrata</taxon>
        <taxon>Euteleostomi</taxon>
        <taxon>Lepidosauria</taxon>
        <taxon>Squamata</taxon>
        <taxon>Bifurcata</taxon>
        <taxon>Unidentata</taxon>
        <taxon>Episquamata</taxon>
        <taxon>Toxicofera</taxon>
        <taxon>Iguania</taxon>
        <taxon>Phrynosomatidae</taxon>
        <taxon>Phrynosomatinae</taxon>
        <taxon>Phrynosoma</taxon>
    </lineage>
</organism>
<dbReference type="Pfam" id="PF18016">
    <property type="entry name" value="SAM_3"/>
    <property type="match status" value="1"/>
</dbReference>
<dbReference type="InterPro" id="IPR013625">
    <property type="entry name" value="PTB"/>
</dbReference>
<accession>A0ABQ7TAQ1</accession>
<dbReference type="CDD" id="cd01210">
    <property type="entry name" value="PTB_EPS8"/>
    <property type="match status" value="1"/>
</dbReference>
<dbReference type="InterPro" id="IPR041418">
    <property type="entry name" value="SAM_3"/>
</dbReference>
<evidence type="ECO:0000256" key="5">
    <source>
        <dbReference type="ARBA" id="ARBA00022553"/>
    </source>
</evidence>
<dbReference type="InterPro" id="IPR055093">
    <property type="entry name" value="EPS8_2nd"/>
</dbReference>
<dbReference type="InterPro" id="IPR011993">
    <property type="entry name" value="PH-like_dom_sf"/>
</dbReference>
<dbReference type="InterPro" id="IPR006020">
    <property type="entry name" value="PTB/PI_dom"/>
</dbReference>
<dbReference type="Pfam" id="PF22975">
    <property type="entry name" value="EPS8_2nd"/>
    <property type="match status" value="1"/>
</dbReference>
<dbReference type="Pfam" id="PF00018">
    <property type="entry name" value="SH3_1"/>
    <property type="match status" value="1"/>
</dbReference>
<evidence type="ECO:0000256" key="7">
    <source>
        <dbReference type="SAM" id="MobiDB-lite"/>
    </source>
</evidence>